<name>X0Q016_RHOWR</name>
<evidence type="ECO:0000256" key="2">
    <source>
        <dbReference type="SAM" id="Phobius"/>
    </source>
</evidence>
<sequence length="108" mass="11165">MRTRTSADVVTTSSGHAGFQVAGARHGEKHTEIVMVSQRRGRRFQPLHAIRASVGGAACLAGLVIGAMALTILAFPAPGVQAETVTSQSGYSAGERTHPGCVPSPKDL</sequence>
<comment type="caution">
    <text evidence="3">The sequence shown here is derived from an EMBL/GenBank/DDBJ whole genome shotgun (WGS) entry which is preliminary data.</text>
</comment>
<feature type="region of interest" description="Disordered" evidence="1">
    <location>
        <begin position="84"/>
        <end position="108"/>
    </location>
</feature>
<dbReference type="EMBL" id="BAWF01000011">
    <property type="protein sequence ID" value="GAF44117.1"/>
    <property type="molecule type" value="Genomic_DNA"/>
</dbReference>
<reference evidence="3 4" key="1">
    <citation type="submission" date="2014-02" db="EMBL/GenBank/DDBJ databases">
        <title>Whole genome shotgun sequence of Rhodococcus wratislaviensis NBRC 100605.</title>
        <authorList>
            <person name="Hosoyama A."/>
            <person name="Tsuchikane K."/>
            <person name="Yoshida I."/>
            <person name="Ohji S."/>
            <person name="Ichikawa N."/>
            <person name="Yamazoe A."/>
            <person name="Fujita N."/>
        </authorList>
    </citation>
    <scope>NUCLEOTIDE SEQUENCE [LARGE SCALE GENOMIC DNA]</scope>
    <source>
        <strain evidence="3 4">NBRC 100605</strain>
    </source>
</reference>
<dbReference type="AlphaFoldDB" id="X0Q016"/>
<dbReference type="Proteomes" id="UP000019491">
    <property type="component" value="Unassembled WGS sequence"/>
</dbReference>
<keyword evidence="2" id="KW-0812">Transmembrane</keyword>
<organism evidence="3 4">
    <name type="scientific">Rhodococcus wratislaviensis NBRC 100605</name>
    <dbReference type="NCBI Taxonomy" id="1219028"/>
    <lineage>
        <taxon>Bacteria</taxon>
        <taxon>Bacillati</taxon>
        <taxon>Actinomycetota</taxon>
        <taxon>Actinomycetes</taxon>
        <taxon>Mycobacteriales</taxon>
        <taxon>Nocardiaceae</taxon>
        <taxon>Rhodococcus</taxon>
    </lineage>
</organism>
<evidence type="ECO:0000256" key="1">
    <source>
        <dbReference type="SAM" id="MobiDB-lite"/>
    </source>
</evidence>
<keyword evidence="2" id="KW-0472">Membrane</keyword>
<keyword evidence="2" id="KW-1133">Transmembrane helix</keyword>
<gene>
    <name evidence="3" type="ORF">RW1_011_01440</name>
</gene>
<proteinExistence type="predicted"/>
<keyword evidence="4" id="KW-1185">Reference proteome</keyword>
<protein>
    <submittedName>
        <fullName evidence="3">Uncharacterized protein</fullName>
    </submittedName>
</protein>
<evidence type="ECO:0000313" key="3">
    <source>
        <dbReference type="EMBL" id="GAF44117.1"/>
    </source>
</evidence>
<feature type="transmembrane region" description="Helical" evidence="2">
    <location>
        <begin position="49"/>
        <end position="75"/>
    </location>
</feature>
<accession>X0Q016</accession>
<evidence type="ECO:0000313" key="4">
    <source>
        <dbReference type="Proteomes" id="UP000019491"/>
    </source>
</evidence>